<dbReference type="PROSITE" id="PS51257">
    <property type="entry name" value="PROKAR_LIPOPROTEIN"/>
    <property type="match status" value="1"/>
</dbReference>
<evidence type="ECO:0000313" key="3">
    <source>
        <dbReference type="Proteomes" id="UP000664466"/>
    </source>
</evidence>
<gene>
    <name evidence="1" type="ORF">J1836_00185</name>
    <name evidence="2" type="ORF">J1836_020975</name>
</gene>
<keyword evidence="2" id="KW-0614">Plasmid</keyword>
<dbReference type="RefSeq" id="WP_207249092.1">
    <property type="nucleotide sequence ID" value="NZ_JAFMPM010000003.1"/>
</dbReference>
<dbReference type="EMBL" id="JAFMPM010000003">
    <property type="protein sequence ID" value="MBO0611357.1"/>
    <property type="molecule type" value="Genomic_DNA"/>
</dbReference>
<dbReference type="EMBL" id="CP072751">
    <property type="protein sequence ID" value="QTX13120.1"/>
    <property type="molecule type" value="Genomic_DNA"/>
</dbReference>
<reference evidence="2" key="2">
    <citation type="submission" date="2021-04" db="EMBL/GenBank/DDBJ databases">
        <title>Complete Genome and methylome analysis of Thiothrix fructosivorans ATCC 49748.</title>
        <authorList>
            <person name="Fomenkov A."/>
            <person name="Sun L."/>
            <person name="Vincze T."/>
            <person name="Grabovich M.Y."/>
            <person name="Roberts R.J."/>
        </authorList>
    </citation>
    <scope>NUCLEOTIDE SEQUENCE</scope>
    <source>
        <strain evidence="2">ATCC 49748</strain>
        <plasmid evidence="2">pTfr21</plasmid>
    </source>
</reference>
<evidence type="ECO:0008006" key="4">
    <source>
        <dbReference type="Google" id="ProtNLM"/>
    </source>
</evidence>
<evidence type="ECO:0000313" key="1">
    <source>
        <dbReference type="EMBL" id="MBO0611357.1"/>
    </source>
</evidence>
<organism evidence="2">
    <name type="scientific">Thiothrix fructosivorans</name>
    <dbReference type="NCBI Taxonomy" id="111770"/>
    <lineage>
        <taxon>Bacteria</taxon>
        <taxon>Pseudomonadati</taxon>
        <taxon>Pseudomonadota</taxon>
        <taxon>Gammaproteobacteria</taxon>
        <taxon>Thiotrichales</taxon>
        <taxon>Thiotrichaceae</taxon>
        <taxon>Thiothrix</taxon>
    </lineage>
</organism>
<keyword evidence="3" id="KW-1185">Reference proteome</keyword>
<accession>A0A8B0SR66</accession>
<name>A0A8B0SR66_9GAMM</name>
<proteinExistence type="predicted"/>
<dbReference type="AlphaFoldDB" id="A0A8B0SR66"/>
<evidence type="ECO:0000313" key="2">
    <source>
        <dbReference type="EMBL" id="QTX13120.1"/>
    </source>
</evidence>
<dbReference type="Proteomes" id="UP000664466">
    <property type="component" value="Unassembled WGS sequence"/>
</dbReference>
<sequence>MKPLTTPTLVAIAAAILLAGCQLKEDSMDYFQNESEVMIIKGENHDLNIENRLDRVSLYGSVDITHDQAGLAQALRLKGVVDGMVSTLAKEQTKGVLPAKIVPILYYSIPVLPTPPATDNVPLSGFGIQQAVPTRYG</sequence>
<reference evidence="1 3" key="1">
    <citation type="submission" date="2021-03" db="EMBL/GenBank/DDBJ databases">
        <title>Draft genome and methylome analysis of Thiotrix fructosivoruns ATCC 49748.</title>
        <authorList>
            <person name="Fomenkov A."/>
            <person name="Grabovich M.Y."/>
            <person name="Roberts R.J."/>
        </authorList>
    </citation>
    <scope>NUCLEOTIDE SEQUENCE [LARGE SCALE GENOMIC DNA]</scope>
    <source>
        <strain evidence="1 3">ATCC 49748</strain>
        <plasmid evidence="1">pTfr21</plasmid>
    </source>
</reference>
<protein>
    <recommendedName>
        <fullName evidence="4">Lipoprotein</fullName>
    </recommendedName>
</protein>
<geneLocation type="plasmid" evidence="2">
    <name>pTfr21</name>
</geneLocation>